<accession>A0A4Z2GF96</accession>
<feature type="region of interest" description="Disordered" evidence="1">
    <location>
        <begin position="1"/>
        <end position="98"/>
    </location>
</feature>
<evidence type="ECO:0000256" key="1">
    <source>
        <dbReference type="SAM" id="MobiDB-lite"/>
    </source>
</evidence>
<feature type="compositionally biased region" description="Polar residues" evidence="1">
    <location>
        <begin position="1"/>
        <end position="26"/>
    </location>
</feature>
<name>A0A4Z2GF96_9TELE</name>
<reference evidence="2 3" key="1">
    <citation type="submission" date="2019-03" db="EMBL/GenBank/DDBJ databases">
        <title>First draft genome of Liparis tanakae, snailfish: a comprehensive survey of snailfish specific genes.</title>
        <authorList>
            <person name="Kim W."/>
            <person name="Song I."/>
            <person name="Jeong J.-H."/>
            <person name="Kim D."/>
            <person name="Kim S."/>
            <person name="Ryu S."/>
            <person name="Song J.Y."/>
            <person name="Lee S.K."/>
        </authorList>
    </citation>
    <scope>NUCLEOTIDE SEQUENCE [LARGE SCALE GENOMIC DNA]</scope>
    <source>
        <tissue evidence="2">Muscle</tissue>
    </source>
</reference>
<evidence type="ECO:0000313" key="2">
    <source>
        <dbReference type="EMBL" id="TNN52069.1"/>
    </source>
</evidence>
<feature type="compositionally biased region" description="Pro residues" evidence="1">
    <location>
        <begin position="31"/>
        <end position="50"/>
    </location>
</feature>
<feature type="compositionally biased region" description="Basic and acidic residues" evidence="1">
    <location>
        <begin position="57"/>
        <end position="68"/>
    </location>
</feature>
<keyword evidence="3" id="KW-1185">Reference proteome</keyword>
<proteinExistence type="predicted"/>
<dbReference type="Proteomes" id="UP000314294">
    <property type="component" value="Unassembled WGS sequence"/>
</dbReference>
<gene>
    <name evidence="2" type="ORF">EYF80_037729</name>
</gene>
<protein>
    <submittedName>
        <fullName evidence="2">Uncharacterized protein</fullName>
    </submittedName>
</protein>
<comment type="caution">
    <text evidence="2">The sequence shown here is derived from an EMBL/GenBank/DDBJ whole genome shotgun (WGS) entry which is preliminary data.</text>
</comment>
<sequence>MTDKYASTDTKKTSSYFLSRSKQTLGSDELIPPPPSSSPPPTPPTPPPHNPLTLILKNRESESGRKVVEMPTGSSMRGSESSARGWKGSLPDSSNMPD</sequence>
<feature type="compositionally biased region" description="Polar residues" evidence="1">
    <location>
        <begin position="72"/>
        <end position="82"/>
    </location>
</feature>
<dbReference type="EMBL" id="SRLO01000560">
    <property type="protein sequence ID" value="TNN52069.1"/>
    <property type="molecule type" value="Genomic_DNA"/>
</dbReference>
<evidence type="ECO:0000313" key="3">
    <source>
        <dbReference type="Proteomes" id="UP000314294"/>
    </source>
</evidence>
<organism evidence="2 3">
    <name type="scientific">Liparis tanakae</name>
    <name type="common">Tanaka's snailfish</name>
    <dbReference type="NCBI Taxonomy" id="230148"/>
    <lineage>
        <taxon>Eukaryota</taxon>
        <taxon>Metazoa</taxon>
        <taxon>Chordata</taxon>
        <taxon>Craniata</taxon>
        <taxon>Vertebrata</taxon>
        <taxon>Euteleostomi</taxon>
        <taxon>Actinopterygii</taxon>
        <taxon>Neopterygii</taxon>
        <taxon>Teleostei</taxon>
        <taxon>Neoteleostei</taxon>
        <taxon>Acanthomorphata</taxon>
        <taxon>Eupercaria</taxon>
        <taxon>Perciformes</taxon>
        <taxon>Cottioidei</taxon>
        <taxon>Cottales</taxon>
        <taxon>Liparidae</taxon>
        <taxon>Liparis</taxon>
    </lineage>
</organism>
<dbReference type="AlphaFoldDB" id="A0A4Z2GF96"/>